<dbReference type="InterPro" id="IPR036388">
    <property type="entry name" value="WH-like_DNA-bd_sf"/>
</dbReference>
<dbReference type="SUPFAM" id="SSF52172">
    <property type="entry name" value="CheY-like"/>
    <property type="match status" value="1"/>
</dbReference>
<feature type="DNA-binding region" description="OmpR/PhoB-type" evidence="3">
    <location>
        <begin position="127"/>
        <end position="225"/>
    </location>
</feature>
<evidence type="ECO:0000256" key="1">
    <source>
        <dbReference type="ARBA" id="ARBA00023125"/>
    </source>
</evidence>
<evidence type="ECO:0000259" key="4">
    <source>
        <dbReference type="PROSITE" id="PS50110"/>
    </source>
</evidence>
<name>A0A356LJM9_9BURK</name>
<dbReference type="CDD" id="cd00383">
    <property type="entry name" value="trans_reg_C"/>
    <property type="match status" value="1"/>
</dbReference>
<dbReference type="GO" id="GO:0032993">
    <property type="term" value="C:protein-DNA complex"/>
    <property type="evidence" value="ECO:0007669"/>
    <property type="project" value="TreeGrafter"/>
</dbReference>
<proteinExistence type="predicted"/>
<sequence length="228" mass="25644">MLRCLIIEDDHEIAHYIANTLREQNHLAFICDNGLDGLLTAQQKTWDIILLDLTLPNGINGLSILTSLRQAGDKTPVIVQSSLALINHRVEGLKAGADDYLAKPFSMTELIARIDAIVRRVHRDSTQFDLSVGDIKINLQTMQVEKSGKKINLPSFEFKLLSYLIINAENVVTIGMLSQAIWPYSFSPPPNLIDQHVNHLRDRLEDHSANPLIRKSGDRGYLLTTRQD</sequence>
<feature type="modified residue" description="4-aspartylphosphate" evidence="2">
    <location>
        <position position="52"/>
    </location>
</feature>
<dbReference type="SUPFAM" id="SSF46894">
    <property type="entry name" value="C-terminal effector domain of the bipartite response regulators"/>
    <property type="match status" value="1"/>
</dbReference>
<dbReference type="GO" id="GO:0005829">
    <property type="term" value="C:cytosol"/>
    <property type="evidence" value="ECO:0007669"/>
    <property type="project" value="TreeGrafter"/>
</dbReference>
<evidence type="ECO:0000256" key="2">
    <source>
        <dbReference type="PROSITE-ProRule" id="PRU00169"/>
    </source>
</evidence>
<dbReference type="InterPro" id="IPR016032">
    <property type="entry name" value="Sig_transdc_resp-reg_C-effctor"/>
</dbReference>
<feature type="domain" description="Response regulatory" evidence="4">
    <location>
        <begin position="3"/>
        <end position="118"/>
    </location>
</feature>
<evidence type="ECO:0000259" key="5">
    <source>
        <dbReference type="PROSITE" id="PS51755"/>
    </source>
</evidence>
<dbReference type="GO" id="GO:0006355">
    <property type="term" value="P:regulation of DNA-templated transcription"/>
    <property type="evidence" value="ECO:0007669"/>
    <property type="project" value="InterPro"/>
</dbReference>
<gene>
    <name evidence="6" type="ORF">DD666_17145</name>
</gene>
<protein>
    <submittedName>
        <fullName evidence="6">DNA-binding response regulator</fullName>
    </submittedName>
</protein>
<dbReference type="InterPro" id="IPR011006">
    <property type="entry name" value="CheY-like_superfamily"/>
</dbReference>
<feature type="domain" description="OmpR/PhoB-type" evidence="5">
    <location>
        <begin position="127"/>
        <end position="225"/>
    </location>
</feature>
<keyword evidence="1 3" id="KW-0238">DNA-binding</keyword>
<accession>A0A356LJM9</accession>
<dbReference type="PROSITE" id="PS50110">
    <property type="entry name" value="RESPONSE_REGULATORY"/>
    <property type="match status" value="1"/>
</dbReference>
<dbReference type="SMART" id="SM00862">
    <property type="entry name" value="Trans_reg_C"/>
    <property type="match status" value="1"/>
</dbReference>
<dbReference type="InterPro" id="IPR001789">
    <property type="entry name" value="Sig_transdc_resp-reg_receiver"/>
</dbReference>
<keyword evidence="2" id="KW-0597">Phosphoprotein</keyword>
<dbReference type="EMBL" id="DOEK01000035">
    <property type="protein sequence ID" value="HBP31122.1"/>
    <property type="molecule type" value="Genomic_DNA"/>
</dbReference>
<comment type="caution">
    <text evidence="6">The sequence shown here is derived from an EMBL/GenBank/DDBJ whole genome shotgun (WGS) entry which is preliminary data.</text>
</comment>
<dbReference type="Gene3D" id="1.10.10.10">
    <property type="entry name" value="Winged helix-like DNA-binding domain superfamily/Winged helix DNA-binding domain"/>
    <property type="match status" value="1"/>
</dbReference>
<dbReference type="Pfam" id="PF00072">
    <property type="entry name" value="Response_reg"/>
    <property type="match status" value="1"/>
</dbReference>
<dbReference type="Gene3D" id="3.40.50.2300">
    <property type="match status" value="1"/>
</dbReference>
<dbReference type="AlphaFoldDB" id="A0A356LJM9"/>
<dbReference type="PANTHER" id="PTHR48111">
    <property type="entry name" value="REGULATOR OF RPOS"/>
    <property type="match status" value="1"/>
</dbReference>
<dbReference type="GO" id="GO:0000976">
    <property type="term" value="F:transcription cis-regulatory region binding"/>
    <property type="evidence" value="ECO:0007669"/>
    <property type="project" value="TreeGrafter"/>
</dbReference>
<dbReference type="Proteomes" id="UP000264036">
    <property type="component" value="Unassembled WGS sequence"/>
</dbReference>
<dbReference type="Gene3D" id="6.10.250.690">
    <property type="match status" value="1"/>
</dbReference>
<dbReference type="PROSITE" id="PS51755">
    <property type="entry name" value="OMPR_PHOB"/>
    <property type="match status" value="1"/>
</dbReference>
<organism evidence="6 7">
    <name type="scientific">Advenella kashmirensis</name>
    <dbReference type="NCBI Taxonomy" id="310575"/>
    <lineage>
        <taxon>Bacteria</taxon>
        <taxon>Pseudomonadati</taxon>
        <taxon>Pseudomonadota</taxon>
        <taxon>Betaproteobacteria</taxon>
        <taxon>Burkholderiales</taxon>
        <taxon>Alcaligenaceae</taxon>
    </lineage>
</organism>
<dbReference type="PANTHER" id="PTHR48111:SF76">
    <property type="entry name" value="TWO-COMPONENT RESPONSE REGULATOR"/>
    <property type="match status" value="1"/>
</dbReference>
<reference evidence="6 7" key="1">
    <citation type="journal article" date="2018" name="Nat. Biotechnol.">
        <title>A standardized bacterial taxonomy based on genome phylogeny substantially revises the tree of life.</title>
        <authorList>
            <person name="Parks D.H."/>
            <person name="Chuvochina M."/>
            <person name="Waite D.W."/>
            <person name="Rinke C."/>
            <person name="Skarshewski A."/>
            <person name="Chaumeil P.A."/>
            <person name="Hugenholtz P."/>
        </authorList>
    </citation>
    <scope>NUCLEOTIDE SEQUENCE [LARGE SCALE GENOMIC DNA]</scope>
    <source>
        <strain evidence="6">UBA10707</strain>
    </source>
</reference>
<dbReference type="Pfam" id="PF00486">
    <property type="entry name" value="Trans_reg_C"/>
    <property type="match status" value="1"/>
</dbReference>
<evidence type="ECO:0000313" key="7">
    <source>
        <dbReference type="Proteomes" id="UP000264036"/>
    </source>
</evidence>
<dbReference type="SMART" id="SM00448">
    <property type="entry name" value="REC"/>
    <property type="match status" value="1"/>
</dbReference>
<dbReference type="GO" id="GO:0000156">
    <property type="term" value="F:phosphorelay response regulator activity"/>
    <property type="evidence" value="ECO:0007669"/>
    <property type="project" value="TreeGrafter"/>
</dbReference>
<evidence type="ECO:0000256" key="3">
    <source>
        <dbReference type="PROSITE-ProRule" id="PRU01091"/>
    </source>
</evidence>
<dbReference type="InterPro" id="IPR001867">
    <property type="entry name" value="OmpR/PhoB-type_DNA-bd"/>
</dbReference>
<dbReference type="InterPro" id="IPR039420">
    <property type="entry name" value="WalR-like"/>
</dbReference>
<evidence type="ECO:0000313" key="6">
    <source>
        <dbReference type="EMBL" id="HBP31122.1"/>
    </source>
</evidence>